<protein>
    <submittedName>
        <fullName evidence="1">Uncharacterized protein</fullName>
    </submittedName>
</protein>
<proteinExistence type="predicted"/>
<name>C4ZB61_AGARV</name>
<accession>C4ZB61</accession>
<dbReference type="EMBL" id="CP001107">
    <property type="protein sequence ID" value="ACR74136.1"/>
    <property type="molecule type" value="Genomic_DNA"/>
</dbReference>
<dbReference type="Proteomes" id="UP000001477">
    <property type="component" value="Chromosome"/>
</dbReference>
<dbReference type="PaxDb" id="515619-EUBREC_0333"/>
<dbReference type="KEGG" id="ere:EUBREC_0333"/>
<gene>
    <name evidence="1" type="ordered locus">EUBREC_0333</name>
</gene>
<dbReference type="HOGENOM" id="CLU_3216414_0_0_9"/>
<organism evidence="1 2">
    <name type="scientific">Agathobacter rectalis (strain ATCC 33656 / DSM 3377 / JCM 17463 / KCTC 5835 / VPI 0990)</name>
    <name type="common">Eubacterium rectale</name>
    <dbReference type="NCBI Taxonomy" id="515619"/>
    <lineage>
        <taxon>Bacteria</taxon>
        <taxon>Bacillati</taxon>
        <taxon>Bacillota</taxon>
        <taxon>Clostridia</taxon>
        <taxon>Lachnospirales</taxon>
        <taxon>Lachnospiraceae</taxon>
        <taxon>Agathobacter</taxon>
    </lineage>
</organism>
<evidence type="ECO:0000313" key="2">
    <source>
        <dbReference type="Proteomes" id="UP000001477"/>
    </source>
</evidence>
<reference evidence="1 2" key="1">
    <citation type="journal article" date="2009" name="Proc. Natl. Acad. Sci. U.S.A.">
        <title>Characterizing a model human gut microbiota composed of members of its two dominant bacterial phyla.</title>
        <authorList>
            <person name="Mahowald M.A."/>
            <person name="Rey F.E."/>
            <person name="Seedorf H."/>
            <person name="Turnbaugh P.J."/>
            <person name="Fulton R.S."/>
            <person name="Wollam A."/>
            <person name="Shah N."/>
            <person name="Wang C."/>
            <person name="Magrini V."/>
            <person name="Wilson R.K."/>
            <person name="Cantarel B.L."/>
            <person name="Coutinho P.M."/>
            <person name="Henrissat B."/>
            <person name="Crock L.W."/>
            <person name="Russell A."/>
            <person name="Verberkmoes N.C."/>
            <person name="Hettich R.L."/>
            <person name="Gordon J.I."/>
        </authorList>
    </citation>
    <scope>NUCLEOTIDE SEQUENCE [LARGE SCALE GENOMIC DNA]</scope>
    <source>
        <strain evidence="2">ATCC 33656 / DSM 3377 / JCM 17463 / KCTC 5835 / LMG 30912 / VPI 0990</strain>
    </source>
</reference>
<sequence>MCFALGGCVHRCSIQYIPQKNMKSAAGFRVDSVWNEFSHSCYFT</sequence>
<dbReference type="AlphaFoldDB" id="C4ZB61"/>
<evidence type="ECO:0000313" key="1">
    <source>
        <dbReference type="EMBL" id="ACR74136.1"/>
    </source>
</evidence>
<dbReference type="STRING" id="515619.EUBREC_0333"/>